<evidence type="ECO:0000256" key="3">
    <source>
        <dbReference type="ARBA" id="ARBA00022475"/>
    </source>
</evidence>
<gene>
    <name evidence="9" type="ORF">AFUS01_LOCUS7548</name>
</gene>
<dbReference type="OrthoDB" id="5800391at2759"/>
<evidence type="ECO:0008006" key="11">
    <source>
        <dbReference type="Google" id="ProtNLM"/>
    </source>
</evidence>
<evidence type="ECO:0000256" key="1">
    <source>
        <dbReference type="ARBA" id="ARBA00004651"/>
    </source>
</evidence>
<evidence type="ECO:0000256" key="6">
    <source>
        <dbReference type="ARBA" id="ARBA00023136"/>
    </source>
</evidence>
<feature type="transmembrane region" description="Helical" evidence="8">
    <location>
        <begin position="164"/>
        <end position="183"/>
    </location>
</feature>
<evidence type="ECO:0000256" key="4">
    <source>
        <dbReference type="ARBA" id="ARBA00022692"/>
    </source>
</evidence>
<dbReference type="GO" id="GO:0050916">
    <property type="term" value="P:sensory perception of sweet taste"/>
    <property type="evidence" value="ECO:0007669"/>
    <property type="project" value="UniProtKB-ARBA"/>
</dbReference>
<dbReference type="PANTHER" id="PTHR21421:SF29">
    <property type="entry name" value="GUSTATORY RECEPTOR 5A FOR TREHALOSE-RELATED"/>
    <property type="match status" value="1"/>
</dbReference>
<keyword evidence="6 8" id="KW-0472">Membrane</keyword>
<feature type="transmembrane region" description="Helical" evidence="8">
    <location>
        <begin position="262"/>
        <end position="282"/>
    </location>
</feature>
<organism evidence="9 10">
    <name type="scientific">Allacma fusca</name>
    <dbReference type="NCBI Taxonomy" id="39272"/>
    <lineage>
        <taxon>Eukaryota</taxon>
        <taxon>Metazoa</taxon>
        <taxon>Ecdysozoa</taxon>
        <taxon>Arthropoda</taxon>
        <taxon>Hexapoda</taxon>
        <taxon>Collembola</taxon>
        <taxon>Symphypleona</taxon>
        <taxon>Sminthuridae</taxon>
        <taxon>Allacma</taxon>
    </lineage>
</organism>
<comment type="caution">
    <text evidence="9">The sequence shown here is derived from an EMBL/GenBank/DDBJ whole genome shotgun (WGS) entry which is preliminary data.</text>
</comment>
<evidence type="ECO:0000256" key="8">
    <source>
        <dbReference type="SAM" id="Phobius"/>
    </source>
</evidence>
<dbReference type="Proteomes" id="UP000708208">
    <property type="component" value="Unassembled WGS sequence"/>
</dbReference>
<sequence length="368" mass="42215">KSLISTILGTGLLLILAGHVSLGVYNVKFSNAERADQYAWSFSYFLYYGLGFWMFLHFYRHSSKLVQLIHSLSNLEIYFTRSDPHLFRDVSVVASIVVFSAVGENTFVNLRHVPIGPQDEKLMADLNVTRWELYFSRAYKLWGSLVPFHHVTNIFLFLSDKLVWFAWNYTDLFIVVFSRALYFKFQALVFQGKITLLSPGADNSKWELFAKDFEILRRTLNDINNFLSPMIFATFGINLYYLCLQVHNSLNPFTNSTSMGSFYSFWGVAHVVLRTFLGSVAASRINDWVYSVTELIRQCPDEFYNSEVQRTENFLNGNVIGLSGLGCFTITKPMVIKITGVVMSFELVLLQVLELSVTKNSQCSRVHQ</sequence>
<feature type="transmembrane region" description="Helical" evidence="8">
    <location>
        <begin position="223"/>
        <end position="242"/>
    </location>
</feature>
<dbReference type="Pfam" id="PF06151">
    <property type="entry name" value="Trehalose_recp"/>
    <property type="match status" value="1"/>
</dbReference>
<feature type="transmembrane region" description="Helical" evidence="8">
    <location>
        <begin position="39"/>
        <end position="59"/>
    </location>
</feature>
<protein>
    <recommendedName>
        <fullName evidence="11">Gustatory receptor</fullName>
    </recommendedName>
</protein>
<comment type="subcellular location">
    <subcellularLocation>
        <location evidence="1">Cell membrane</location>
        <topology evidence="1">Multi-pass membrane protein</topology>
    </subcellularLocation>
</comment>
<keyword evidence="5 8" id="KW-1133">Transmembrane helix</keyword>
<keyword evidence="4 8" id="KW-0812">Transmembrane</keyword>
<comment type="similarity">
    <text evidence="2">Belongs to the insect chemoreceptor superfamily. Gustatory receptor (GR) family. Gr5a subfamily.</text>
</comment>
<evidence type="ECO:0000313" key="9">
    <source>
        <dbReference type="EMBL" id="CAG7718129.1"/>
    </source>
</evidence>
<reference evidence="9" key="1">
    <citation type="submission" date="2021-06" db="EMBL/GenBank/DDBJ databases">
        <authorList>
            <person name="Hodson N. C."/>
            <person name="Mongue J. A."/>
            <person name="Jaron S. K."/>
        </authorList>
    </citation>
    <scope>NUCLEOTIDE SEQUENCE</scope>
</reference>
<dbReference type="InterPro" id="IPR009318">
    <property type="entry name" value="Gustatory_rcpt"/>
</dbReference>
<dbReference type="GO" id="GO:0008527">
    <property type="term" value="F:taste receptor activity"/>
    <property type="evidence" value="ECO:0007669"/>
    <property type="project" value="InterPro"/>
</dbReference>
<name>A0A8J2NXT9_9HEXA</name>
<evidence type="ECO:0000256" key="5">
    <source>
        <dbReference type="ARBA" id="ARBA00022989"/>
    </source>
</evidence>
<evidence type="ECO:0000313" key="10">
    <source>
        <dbReference type="Proteomes" id="UP000708208"/>
    </source>
</evidence>
<evidence type="ECO:0000256" key="7">
    <source>
        <dbReference type="ARBA" id="ARBA00023170"/>
    </source>
</evidence>
<keyword evidence="7" id="KW-0675">Receptor</keyword>
<feature type="non-terminal residue" evidence="9">
    <location>
        <position position="1"/>
    </location>
</feature>
<dbReference type="GO" id="GO:0005886">
    <property type="term" value="C:plasma membrane"/>
    <property type="evidence" value="ECO:0007669"/>
    <property type="project" value="UniProtKB-SubCell"/>
</dbReference>
<proteinExistence type="inferred from homology"/>
<keyword evidence="3" id="KW-1003">Cell membrane</keyword>
<dbReference type="AlphaFoldDB" id="A0A8J2NXT9"/>
<accession>A0A8J2NXT9</accession>
<dbReference type="PANTHER" id="PTHR21421">
    <property type="entry name" value="GUSTATORY RECEPTOR"/>
    <property type="match status" value="1"/>
</dbReference>
<keyword evidence="10" id="KW-1185">Reference proteome</keyword>
<dbReference type="EMBL" id="CAJVCH010051095">
    <property type="protein sequence ID" value="CAG7718129.1"/>
    <property type="molecule type" value="Genomic_DNA"/>
</dbReference>
<evidence type="ECO:0000256" key="2">
    <source>
        <dbReference type="ARBA" id="ARBA00005327"/>
    </source>
</evidence>